<name>A0A316C5X2_PSESE</name>
<dbReference type="STRING" id="1192868.GCA_000304395_02005"/>
<accession>A0A316C5X2</accession>
<keyword evidence="1" id="KW-0805">Transcription regulation</keyword>
<dbReference type="InterPro" id="IPR005471">
    <property type="entry name" value="Tscrpt_reg_IclR_N"/>
</dbReference>
<dbReference type="Proteomes" id="UP000245396">
    <property type="component" value="Unassembled WGS sequence"/>
</dbReference>
<feature type="domain" description="IclR-ED" evidence="5">
    <location>
        <begin position="79"/>
        <end position="258"/>
    </location>
</feature>
<evidence type="ECO:0000256" key="2">
    <source>
        <dbReference type="ARBA" id="ARBA00023125"/>
    </source>
</evidence>
<dbReference type="EMBL" id="QGGG01000005">
    <property type="protein sequence ID" value="PWJ84426.1"/>
    <property type="molecule type" value="Genomic_DNA"/>
</dbReference>
<evidence type="ECO:0000256" key="1">
    <source>
        <dbReference type="ARBA" id="ARBA00023015"/>
    </source>
</evidence>
<dbReference type="SUPFAM" id="SSF46785">
    <property type="entry name" value="Winged helix' DNA-binding domain"/>
    <property type="match status" value="1"/>
</dbReference>
<keyword evidence="2" id="KW-0238">DNA-binding</keyword>
<dbReference type="AlphaFoldDB" id="A0A316C5X2"/>
<organism evidence="6 7">
    <name type="scientific">Pseudaminobacter salicylatoxidans</name>
    <dbReference type="NCBI Taxonomy" id="93369"/>
    <lineage>
        <taxon>Bacteria</taxon>
        <taxon>Pseudomonadati</taxon>
        <taxon>Pseudomonadota</taxon>
        <taxon>Alphaproteobacteria</taxon>
        <taxon>Hyphomicrobiales</taxon>
        <taxon>Phyllobacteriaceae</taxon>
        <taxon>Pseudaminobacter</taxon>
    </lineage>
</organism>
<feature type="domain" description="HTH iclR-type" evidence="4">
    <location>
        <begin position="16"/>
        <end position="78"/>
    </location>
</feature>
<dbReference type="PANTHER" id="PTHR30136:SF35">
    <property type="entry name" value="HTH-TYPE TRANSCRIPTIONAL REGULATOR RV1719"/>
    <property type="match status" value="1"/>
</dbReference>
<dbReference type="InterPro" id="IPR014757">
    <property type="entry name" value="Tscrpt_reg_IclR_C"/>
</dbReference>
<gene>
    <name evidence="6" type="ORF">C7441_10542</name>
</gene>
<evidence type="ECO:0000259" key="4">
    <source>
        <dbReference type="PROSITE" id="PS51077"/>
    </source>
</evidence>
<dbReference type="InterPro" id="IPR029016">
    <property type="entry name" value="GAF-like_dom_sf"/>
</dbReference>
<dbReference type="Gene3D" id="1.10.10.10">
    <property type="entry name" value="Winged helix-like DNA-binding domain superfamily/Winged helix DNA-binding domain"/>
    <property type="match status" value="1"/>
</dbReference>
<dbReference type="RefSeq" id="WP_244916085.1">
    <property type="nucleotide sequence ID" value="NZ_QGGG01000005.1"/>
</dbReference>
<dbReference type="PROSITE" id="PS51077">
    <property type="entry name" value="HTH_ICLR"/>
    <property type="match status" value="1"/>
</dbReference>
<evidence type="ECO:0000256" key="3">
    <source>
        <dbReference type="ARBA" id="ARBA00023163"/>
    </source>
</evidence>
<dbReference type="PROSITE" id="PS51078">
    <property type="entry name" value="ICLR_ED"/>
    <property type="match status" value="1"/>
</dbReference>
<dbReference type="InterPro" id="IPR050707">
    <property type="entry name" value="HTH_MetabolicPath_Reg"/>
</dbReference>
<dbReference type="InterPro" id="IPR036388">
    <property type="entry name" value="WH-like_DNA-bd_sf"/>
</dbReference>
<comment type="caution">
    <text evidence="6">The sequence shown here is derived from an EMBL/GenBank/DDBJ whole genome shotgun (WGS) entry which is preliminary data.</text>
</comment>
<dbReference type="PANTHER" id="PTHR30136">
    <property type="entry name" value="HELIX-TURN-HELIX TRANSCRIPTIONAL REGULATOR, ICLR FAMILY"/>
    <property type="match status" value="1"/>
</dbReference>
<reference evidence="6 7" key="1">
    <citation type="submission" date="2018-05" db="EMBL/GenBank/DDBJ databases">
        <title>Genomic Encyclopedia of Type Strains, Phase IV (KMG-IV): sequencing the most valuable type-strain genomes for metagenomic binning, comparative biology and taxonomic classification.</title>
        <authorList>
            <person name="Goeker M."/>
        </authorList>
    </citation>
    <scope>NUCLEOTIDE SEQUENCE [LARGE SCALE GENOMIC DNA]</scope>
    <source>
        <strain evidence="6 7">DSM 6986</strain>
    </source>
</reference>
<dbReference type="GO" id="GO:0003677">
    <property type="term" value="F:DNA binding"/>
    <property type="evidence" value="ECO:0007669"/>
    <property type="project" value="UniProtKB-KW"/>
</dbReference>
<dbReference type="InterPro" id="IPR036390">
    <property type="entry name" value="WH_DNA-bd_sf"/>
</dbReference>
<dbReference type="Pfam" id="PF01614">
    <property type="entry name" value="IclR_C"/>
    <property type="match status" value="1"/>
</dbReference>
<dbReference type="GO" id="GO:0045892">
    <property type="term" value="P:negative regulation of DNA-templated transcription"/>
    <property type="evidence" value="ECO:0007669"/>
    <property type="project" value="TreeGrafter"/>
</dbReference>
<proteinExistence type="predicted"/>
<evidence type="ECO:0000313" key="6">
    <source>
        <dbReference type="EMBL" id="PWJ84426.1"/>
    </source>
</evidence>
<protein>
    <submittedName>
        <fullName evidence="6">IclR family transcriptional regulator</fullName>
    </submittedName>
</protein>
<evidence type="ECO:0000259" key="5">
    <source>
        <dbReference type="PROSITE" id="PS51078"/>
    </source>
</evidence>
<sequence>MKEQDERDTVDERLFLRSVARAFQVLEVFGSQPYPLSLREIAQAAGIDKSAAQRISQTLLSLGYLEKAPNDAGLLPGKRLLDRSFDYLRTNPVIERATPILLSLRETAKERVDFSLFDRATIIYALRLQSKRETFFATLAGRRIPTFSSSGGRACLSYLDETIARHIIDSSERRPQTPKTITDPEIIMGKVREAARDGYACALEESLIGEIVIAAAVTRGGIPLGAVHIAGSLSEWEEQEFRRRFAPLAIEAARALSD</sequence>
<keyword evidence="3" id="KW-0804">Transcription</keyword>
<dbReference type="Pfam" id="PF09339">
    <property type="entry name" value="HTH_IclR"/>
    <property type="match status" value="1"/>
</dbReference>
<dbReference type="Gene3D" id="3.30.450.40">
    <property type="match status" value="1"/>
</dbReference>
<dbReference type="SUPFAM" id="SSF55781">
    <property type="entry name" value="GAF domain-like"/>
    <property type="match status" value="1"/>
</dbReference>
<keyword evidence="7" id="KW-1185">Reference proteome</keyword>
<dbReference type="GO" id="GO:0003700">
    <property type="term" value="F:DNA-binding transcription factor activity"/>
    <property type="evidence" value="ECO:0007669"/>
    <property type="project" value="TreeGrafter"/>
</dbReference>
<evidence type="ECO:0000313" key="7">
    <source>
        <dbReference type="Proteomes" id="UP000245396"/>
    </source>
</evidence>
<dbReference type="SMART" id="SM00346">
    <property type="entry name" value="HTH_ICLR"/>
    <property type="match status" value="1"/>
</dbReference>